<dbReference type="InterPro" id="IPR039874">
    <property type="entry name" value="WAPL"/>
</dbReference>
<dbReference type="InterPro" id="IPR022771">
    <property type="entry name" value="WAPL_C"/>
</dbReference>
<comment type="similarity">
    <text evidence="1">Belongs to the WAPL family.</text>
</comment>
<dbReference type="InterPro" id="IPR011989">
    <property type="entry name" value="ARM-like"/>
</dbReference>
<gene>
    <name evidence="4" type="ORF">BN869_000003728_1</name>
</gene>
<feature type="compositionally biased region" description="Polar residues" evidence="2">
    <location>
        <begin position="231"/>
        <end position="255"/>
    </location>
</feature>
<evidence type="ECO:0000313" key="4">
    <source>
        <dbReference type="EMBL" id="CEO47673.1"/>
    </source>
</evidence>
<proteinExistence type="inferred from homology"/>
<feature type="domain" description="Wings apart-like protein C-terminal" evidence="3">
    <location>
        <begin position="326"/>
        <end position="666"/>
    </location>
</feature>
<dbReference type="PANTHER" id="PTHR22100">
    <property type="entry name" value="WINGS APART-LIKE PROTEIN HOMOLOG"/>
    <property type="match status" value="1"/>
</dbReference>
<dbReference type="AlphaFoldDB" id="A0A0B7JRN2"/>
<dbReference type="Pfam" id="PF07814">
    <property type="entry name" value="WAPL"/>
    <property type="match status" value="1"/>
</dbReference>
<dbReference type="Gene3D" id="1.25.10.10">
    <property type="entry name" value="Leucine-rich Repeat Variant"/>
    <property type="match status" value="1"/>
</dbReference>
<evidence type="ECO:0000256" key="2">
    <source>
        <dbReference type="SAM" id="MobiDB-lite"/>
    </source>
</evidence>
<feature type="compositionally biased region" description="Acidic residues" evidence="2">
    <location>
        <begin position="204"/>
        <end position="218"/>
    </location>
</feature>
<organism evidence="4">
    <name type="scientific">Bionectria ochroleuca</name>
    <name type="common">Gliocladium roseum</name>
    <dbReference type="NCBI Taxonomy" id="29856"/>
    <lineage>
        <taxon>Eukaryota</taxon>
        <taxon>Fungi</taxon>
        <taxon>Dikarya</taxon>
        <taxon>Ascomycota</taxon>
        <taxon>Pezizomycotina</taxon>
        <taxon>Sordariomycetes</taxon>
        <taxon>Hypocreomycetidae</taxon>
        <taxon>Hypocreales</taxon>
        <taxon>Bionectriaceae</taxon>
        <taxon>Clonostachys</taxon>
    </lineage>
</organism>
<name>A0A0B7JRN2_BIOOC</name>
<evidence type="ECO:0000259" key="3">
    <source>
        <dbReference type="Pfam" id="PF07814"/>
    </source>
</evidence>
<feature type="region of interest" description="Disordered" evidence="2">
    <location>
        <begin position="1"/>
        <end position="285"/>
    </location>
</feature>
<evidence type="ECO:0000256" key="1">
    <source>
        <dbReference type="ARBA" id="ARBA00006854"/>
    </source>
</evidence>
<accession>A0A0B7JRN2</accession>
<sequence length="771" mass="85680">MMASRNGPKGPAPKKNAVTYGKAPRSRPLGSLNTITESNPYDFPDSDGSDASTTPRKLNPPKMKPTTLPRPSNVHRGLIDTGRARVPAKQKENDGDARKRTHSKAFVEDGIVVARPPTNSFSARLKTTQPISEPNTRIIPKPKPLDQIQNKKPRPPTTSNPAPVARMPVRPLKTVGSVNATKKLEPPKPQARKPRLIDRLASQAEEESDSETDDSSASEDDRDRTLRHRSQTPASQRASTAMEWSQSRPEQTKTPASKKIKHTYSQARSIREDTQQGDDPYGLSADAQLDSLLSSPPINASNPPFSLPADDFELDDDEDDCPKSAIKSIHELRRAGANNRFADEMEDLLSRIGAPARDQVSMRRNSLLELAQKLQRDDFAAQFRDHAARDTIAKGIGQETDIISGFAFTSSLVLFLSSNNAPHLLRRLVEERVGKMLSELLRIRDDITVLAEQRAMNVSKAGRSSLRGVKSFLLRKPLWLQQRPSSLSPRTMALQLLSILHRYLETRYLEQVIQDSEYELQKIIASEDPYDLEEDEAEAEEDTDTALVIVILESRSGAGIEATEGTQKMASASKISQFLQKTLEKWPKEQGEAVTTTLKLVINTTNVEDGAKAFGNTRTLQHLSRCICEGIRQVQEAVEKNTFQAGLYNELLLVLGLTINILEHHKPSRALIDQTSLERLAAMYMGNHEAIDDADSEQQSKVNVALGYLAVILGYLSLDHQARGVIQKHNNGSGLTHLIESIQKFSRLFSTVDNKMQELEGLVNELQRHRA</sequence>
<dbReference type="PANTHER" id="PTHR22100:SF13">
    <property type="entry name" value="WINGS APART-LIKE PROTEIN HOMOLOG"/>
    <property type="match status" value="1"/>
</dbReference>
<protein>
    <recommendedName>
        <fullName evidence="3">Wings apart-like protein C-terminal domain-containing protein</fullName>
    </recommendedName>
</protein>
<dbReference type="EMBL" id="CDPU01000008">
    <property type="protein sequence ID" value="CEO47673.1"/>
    <property type="molecule type" value="Genomic_DNA"/>
</dbReference>
<reference evidence="4" key="1">
    <citation type="submission" date="2015-01" db="EMBL/GenBank/DDBJ databases">
        <authorList>
            <person name="Durling Mikael"/>
        </authorList>
    </citation>
    <scope>NUCLEOTIDE SEQUENCE</scope>
</reference>
<feature type="compositionally biased region" description="Basic and acidic residues" evidence="2">
    <location>
        <begin position="89"/>
        <end position="98"/>
    </location>
</feature>
<feature type="compositionally biased region" description="Polar residues" evidence="2">
    <location>
        <begin position="117"/>
        <end position="135"/>
    </location>
</feature>